<dbReference type="AlphaFoldDB" id="A0A1G2B4X6"/>
<evidence type="ECO:0000256" key="5">
    <source>
        <dbReference type="ARBA" id="ARBA00023274"/>
    </source>
</evidence>
<accession>A0A1G2B4X6</accession>
<protein>
    <recommendedName>
        <fullName evidence="6">50S ribosomal protein L3</fullName>
    </recommendedName>
</protein>
<dbReference type="SUPFAM" id="SSF50447">
    <property type="entry name" value="Translation proteins"/>
    <property type="match status" value="1"/>
</dbReference>
<dbReference type="EMBL" id="MHKD01000016">
    <property type="protein sequence ID" value="OGY84238.1"/>
    <property type="molecule type" value="Genomic_DNA"/>
</dbReference>
<evidence type="ECO:0000256" key="4">
    <source>
        <dbReference type="ARBA" id="ARBA00022980"/>
    </source>
</evidence>
<evidence type="ECO:0000256" key="1">
    <source>
        <dbReference type="ARBA" id="ARBA00006540"/>
    </source>
</evidence>
<keyword evidence="5" id="KW-0687">Ribonucleoprotein</keyword>
<dbReference type="GO" id="GO:0006412">
    <property type="term" value="P:translation"/>
    <property type="evidence" value="ECO:0007669"/>
    <property type="project" value="UniProtKB-UniRule"/>
</dbReference>
<dbReference type="Pfam" id="PF00297">
    <property type="entry name" value="Ribosomal_L3"/>
    <property type="match status" value="1"/>
</dbReference>
<dbReference type="NCBIfam" id="TIGR03625">
    <property type="entry name" value="L3_bact"/>
    <property type="match status" value="1"/>
</dbReference>
<keyword evidence="4 8" id="KW-0689">Ribosomal protein</keyword>
<comment type="caution">
    <text evidence="8">The sequence shown here is derived from an EMBL/GenBank/DDBJ whole genome shotgun (WGS) entry which is preliminary data.</text>
</comment>
<keyword evidence="3" id="KW-0694">RNA-binding</keyword>
<evidence type="ECO:0000313" key="8">
    <source>
        <dbReference type="EMBL" id="OGY84238.1"/>
    </source>
</evidence>
<dbReference type="Proteomes" id="UP000176952">
    <property type="component" value="Unassembled WGS sequence"/>
</dbReference>
<dbReference type="GO" id="GO:0022625">
    <property type="term" value="C:cytosolic large ribosomal subunit"/>
    <property type="evidence" value="ECO:0007669"/>
    <property type="project" value="TreeGrafter"/>
</dbReference>
<proteinExistence type="inferred from homology"/>
<organism evidence="8 9">
    <name type="scientific">Candidatus Kerfeldbacteria bacterium RIFCSPHIGHO2_12_FULL_48_17</name>
    <dbReference type="NCBI Taxonomy" id="1798542"/>
    <lineage>
        <taxon>Bacteria</taxon>
        <taxon>Candidatus Kerfeldiibacteriota</taxon>
    </lineage>
</organism>
<evidence type="ECO:0000256" key="6">
    <source>
        <dbReference type="NCBIfam" id="TIGR03625"/>
    </source>
</evidence>
<comment type="similarity">
    <text evidence="1">Belongs to the universal ribosomal protein uL3 family.</text>
</comment>
<dbReference type="InterPro" id="IPR019927">
    <property type="entry name" value="Ribosomal_uL3_bac/org-type"/>
</dbReference>
<dbReference type="InterPro" id="IPR000597">
    <property type="entry name" value="Ribosomal_uL3"/>
</dbReference>
<sequence length="199" mass="21625">MKKFILGYKLPMTQVFTKNGDMVGVTEIQAGPCEVTQVRTPDKDGYSAVQIAFDAAKHVKKPQIRKDGKKYKHTAEFRTEADADIKVGQTIDTGVFQPGDFVKVTGINKGRGFQGVVKRHGFRGGKKSHGHKDQLRMPGSLGDGGRQNVIKGRRMGGHMGNKQITVSNLEVVGVDVKRNVIQLKGAVPGAISGLIRISM</sequence>
<dbReference type="GO" id="GO:0019843">
    <property type="term" value="F:rRNA binding"/>
    <property type="evidence" value="ECO:0007669"/>
    <property type="project" value="UniProtKB-KW"/>
</dbReference>
<dbReference type="GO" id="GO:0003735">
    <property type="term" value="F:structural constituent of ribosome"/>
    <property type="evidence" value="ECO:0007669"/>
    <property type="project" value="UniProtKB-UniRule"/>
</dbReference>
<feature type="region of interest" description="Disordered" evidence="7">
    <location>
        <begin position="122"/>
        <end position="147"/>
    </location>
</feature>
<gene>
    <name evidence="8" type="ORF">A3F54_03450</name>
</gene>
<evidence type="ECO:0000313" key="9">
    <source>
        <dbReference type="Proteomes" id="UP000176952"/>
    </source>
</evidence>
<reference evidence="8 9" key="1">
    <citation type="journal article" date="2016" name="Nat. Commun.">
        <title>Thousands of microbial genomes shed light on interconnected biogeochemical processes in an aquifer system.</title>
        <authorList>
            <person name="Anantharaman K."/>
            <person name="Brown C.T."/>
            <person name="Hug L.A."/>
            <person name="Sharon I."/>
            <person name="Castelle C.J."/>
            <person name="Probst A.J."/>
            <person name="Thomas B.C."/>
            <person name="Singh A."/>
            <person name="Wilkins M.J."/>
            <person name="Karaoz U."/>
            <person name="Brodie E.L."/>
            <person name="Williams K.H."/>
            <person name="Hubbard S.S."/>
            <person name="Banfield J.F."/>
        </authorList>
    </citation>
    <scope>NUCLEOTIDE SEQUENCE [LARGE SCALE GENOMIC DNA]</scope>
</reference>
<evidence type="ECO:0000256" key="3">
    <source>
        <dbReference type="ARBA" id="ARBA00022884"/>
    </source>
</evidence>
<name>A0A1G2B4X6_9BACT</name>
<keyword evidence="2" id="KW-0699">rRNA-binding</keyword>
<dbReference type="InterPro" id="IPR009000">
    <property type="entry name" value="Transl_B-barrel_sf"/>
</dbReference>
<dbReference type="PANTHER" id="PTHR11229:SF16">
    <property type="entry name" value="LARGE RIBOSOMAL SUBUNIT PROTEIN UL3C"/>
    <property type="match status" value="1"/>
</dbReference>
<dbReference type="PANTHER" id="PTHR11229">
    <property type="entry name" value="50S RIBOSOMAL PROTEIN L3"/>
    <property type="match status" value="1"/>
</dbReference>
<evidence type="ECO:0000256" key="2">
    <source>
        <dbReference type="ARBA" id="ARBA00022730"/>
    </source>
</evidence>
<dbReference type="STRING" id="1798542.A3F54_03450"/>
<dbReference type="Gene3D" id="2.40.30.10">
    <property type="entry name" value="Translation factors"/>
    <property type="match status" value="1"/>
</dbReference>
<dbReference type="Gene3D" id="3.30.160.810">
    <property type="match status" value="1"/>
</dbReference>
<evidence type="ECO:0000256" key="7">
    <source>
        <dbReference type="SAM" id="MobiDB-lite"/>
    </source>
</evidence>